<dbReference type="EMBL" id="KN782470">
    <property type="protein sequence ID" value="KIH43829.1"/>
    <property type="molecule type" value="Genomic_DNA"/>
</dbReference>
<name>A0A0C2FAG3_9BILA</name>
<accession>A0A0C2FAG3</accession>
<sequence length="125" mass="12511">MSFARLLLLSALTNAVVIERLERENSEEPRHILVRRGYGYGNSYGYGNNAPQGYGGGGGGSYGGSYGGGGGGYGGYGGGRGGYGGGQGGSSGFQSGSEVTVTKTTWSSGQQNNFGSTGGMGMDVP</sequence>
<keyword evidence="2" id="KW-0732">Signal</keyword>
<feature type="compositionally biased region" description="Polar residues" evidence="1">
    <location>
        <begin position="98"/>
        <end position="115"/>
    </location>
</feature>
<gene>
    <name evidence="3" type="ORF">ANCDUO_26159</name>
</gene>
<keyword evidence="4" id="KW-1185">Reference proteome</keyword>
<evidence type="ECO:0000256" key="2">
    <source>
        <dbReference type="SAM" id="SignalP"/>
    </source>
</evidence>
<dbReference type="OrthoDB" id="5903823at2759"/>
<evidence type="ECO:0000313" key="4">
    <source>
        <dbReference type="Proteomes" id="UP000054047"/>
    </source>
</evidence>
<reference evidence="3 4" key="1">
    <citation type="submission" date="2013-12" db="EMBL/GenBank/DDBJ databases">
        <title>Draft genome of the parsitic nematode Ancylostoma duodenale.</title>
        <authorList>
            <person name="Mitreva M."/>
        </authorList>
    </citation>
    <scope>NUCLEOTIDE SEQUENCE [LARGE SCALE GENOMIC DNA]</scope>
    <source>
        <strain evidence="3 4">Zhejiang</strain>
    </source>
</reference>
<protein>
    <submittedName>
        <fullName evidence="3">Uncharacterized protein</fullName>
    </submittedName>
</protein>
<feature type="chain" id="PRO_5013357126" evidence="2">
    <location>
        <begin position="16"/>
        <end position="125"/>
    </location>
</feature>
<dbReference type="Proteomes" id="UP000054047">
    <property type="component" value="Unassembled WGS sequence"/>
</dbReference>
<proteinExistence type="predicted"/>
<feature type="compositionally biased region" description="Gly residues" evidence="1">
    <location>
        <begin position="79"/>
        <end position="91"/>
    </location>
</feature>
<feature type="compositionally biased region" description="Gly residues" evidence="1">
    <location>
        <begin position="116"/>
        <end position="125"/>
    </location>
</feature>
<dbReference type="AlphaFoldDB" id="A0A0C2FAG3"/>
<feature type="signal peptide" evidence="2">
    <location>
        <begin position="1"/>
        <end position="15"/>
    </location>
</feature>
<evidence type="ECO:0000313" key="3">
    <source>
        <dbReference type="EMBL" id="KIH43829.1"/>
    </source>
</evidence>
<organism evidence="3 4">
    <name type="scientific">Ancylostoma duodenale</name>
    <dbReference type="NCBI Taxonomy" id="51022"/>
    <lineage>
        <taxon>Eukaryota</taxon>
        <taxon>Metazoa</taxon>
        <taxon>Ecdysozoa</taxon>
        <taxon>Nematoda</taxon>
        <taxon>Chromadorea</taxon>
        <taxon>Rhabditida</taxon>
        <taxon>Rhabditina</taxon>
        <taxon>Rhabditomorpha</taxon>
        <taxon>Strongyloidea</taxon>
        <taxon>Ancylostomatidae</taxon>
        <taxon>Ancylostomatinae</taxon>
        <taxon>Ancylostoma</taxon>
    </lineage>
</organism>
<feature type="region of interest" description="Disordered" evidence="1">
    <location>
        <begin position="79"/>
        <end position="125"/>
    </location>
</feature>
<feature type="non-terminal residue" evidence="3">
    <location>
        <position position="125"/>
    </location>
</feature>
<evidence type="ECO:0000256" key="1">
    <source>
        <dbReference type="SAM" id="MobiDB-lite"/>
    </source>
</evidence>